<dbReference type="PaxDb" id="214684-A0A0S2LIT7"/>
<keyword evidence="2" id="KW-0479">Metal-binding</keyword>
<dbReference type="Proteomes" id="UP000002149">
    <property type="component" value="Chromosome 3"/>
</dbReference>
<reference evidence="4 5" key="1">
    <citation type="journal article" date="2005" name="Science">
        <title>The genome of the basidiomycetous yeast and human pathogen Cryptococcus neoformans.</title>
        <authorList>
            <person name="Loftus B.J."/>
            <person name="Fung E."/>
            <person name="Roncaglia P."/>
            <person name="Rowley D."/>
            <person name="Amedeo P."/>
            <person name="Bruno D."/>
            <person name="Vamathevan J."/>
            <person name="Miranda M."/>
            <person name="Anderson I.J."/>
            <person name="Fraser J.A."/>
            <person name="Allen J.E."/>
            <person name="Bosdet I.E."/>
            <person name="Brent M.R."/>
            <person name="Chiu R."/>
            <person name="Doering T.L."/>
            <person name="Donlin M.J."/>
            <person name="D'Souza C.A."/>
            <person name="Fox D.S."/>
            <person name="Grinberg V."/>
            <person name="Fu J."/>
            <person name="Fukushima M."/>
            <person name="Haas B.J."/>
            <person name="Huang J.C."/>
            <person name="Janbon G."/>
            <person name="Jones S.J."/>
            <person name="Koo H.L."/>
            <person name="Krzywinski M.I."/>
            <person name="Kwon-Chung J.K."/>
            <person name="Lengeler K.B."/>
            <person name="Maiti R."/>
            <person name="Marra M.A."/>
            <person name="Marra R.E."/>
            <person name="Mathewson C.A."/>
            <person name="Mitchell T.G."/>
            <person name="Pertea M."/>
            <person name="Riggs F.R."/>
            <person name="Salzberg S.L."/>
            <person name="Schein J.E."/>
            <person name="Shvartsbeyn A."/>
            <person name="Shin H."/>
            <person name="Shumway M."/>
            <person name="Specht C.A."/>
            <person name="Suh B.B."/>
            <person name="Tenney A."/>
            <person name="Utterback T.R."/>
            <person name="Wickes B.L."/>
            <person name="Wortman J.R."/>
            <person name="Wye N.H."/>
            <person name="Kronstad J.W."/>
            <person name="Lodge J.K."/>
            <person name="Heitman J."/>
            <person name="Davis R.W."/>
            <person name="Fraser C.M."/>
            <person name="Hyman R.W."/>
        </authorList>
    </citation>
    <scope>NUCLEOTIDE SEQUENCE [LARGE SCALE GENOMIC DNA]</scope>
    <source>
        <strain evidence="5">JEC21 / ATCC MYA-565</strain>
    </source>
</reference>
<sequence length="398" mass="45873">MPKVTKKARALRELDSSLQQLQPLLHIPKYRAQYDAELARRTEIESKRYYDRPATYKKSHLSSSMSENIDAILNAPEEEFRRSFRMSKQEMEKEIWVRFAGASVFQSTGSRKQAKAEYQLALLVYRLAQPGCMTTKDIQQKFGISAGTTNEWTKRALTAVLEQFPLIVSWPSSQERSFICSHSPSSNRIPECIGYLDGIHMHFHRGGLKPGGPMEYWQESCREGYNFLGVCDDRLRMRMVVAGPTEGKGQDKTMQDGLPWRSGSTGEYFDGKQFVVADKGFECGNMVLPLYDLDPKQQETDDPTVQRQMFFNHQAQPLIRNMIQTAWGMIKSRWQYLNAAHILIYADEAEKARDMVLAAVVLHNLLIDSVEEYVSREEALRLQMNEKFTERWSALRSR</sequence>
<evidence type="ECO:0000259" key="3">
    <source>
        <dbReference type="Pfam" id="PF13359"/>
    </source>
</evidence>
<dbReference type="Pfam" id="PF13359">
    <property type="entry name" value="DDE_Tnp_4"/>
    <property type="match status" value="1"/>
</dbReference>
<dbReference type="GeneID" id="36392814"/>
<dbReference type="GO" id="GO:0046872">
    <property type="term" value="F:metal ion binding"/>
    <property type="evidence" value="ECO:0007669"/>
    <property type="project" value="UniProtKB-KW"/>
</dbReference>
<dbReference type="KEGG" id="cne:CNC06295"/>
<proteinExistence type="predicted"/>
<dbReference type="EMBL" id="AE017343">
    <property type="protein sequence ID" value="ALO60504.1"/>
    <property type="molecule type" value="Genomic_DNA"/>
</dbReference>
<dbReference type="OrthoDB" id="2570778at2759"/>
<gene>
    <name evidence="4" type="ordered locus">CNC06295</name>
</gene>
<comment type="cofactor">
    <cofactor evidence="1">
        <name>a divalent metal cation</name>
        <dbReference type="ChEBI" id="CHEBI:60240"/>
    </cofactor>
</comment>
<evidence type="ECO:0000256" key="1">
    <source>
        <dbReference type="ARBA" id="ARBA00001968"/>
    </source>
</evidence>
<accession>A0A0S2LIT7</accession>
<name>A0A0S2LIT7_CRYD1</name>
<dbReference type="InterPro" id="IPR027806">
    <property type="entry name" value="HARBI1_dom"/>
</dbReference>
<dbReference type="VEuPathDB" id="FungiDB:CNC06295"/>
<dbReference type="RefSeq" id="XP_024514319.1">
    <property type="nucleotide sequence ID" value="XM_024658464.1"/>
</dbReference>
<feature type="domain" description="DDE Tnp4" evidence="3">
    <location>
        <begin position="220"/>
        <end position="364"/>
    </location>
</feature>
<keyword evidence="5" id="KW-1185">Reference proteome</keyword>
<protein>
    <recommendedName>
        <fullName evidence="3">DDE Tnp4 domain-containing protein</fullName>
    </recommendedName>
</protein>
<evidence type="ECO:0000256" key="2">
    <source>
        <dbReference type="ARBA" id="ARBA00022723"/>
    </source>
</evidence>
<organism evidence="4 5">
    <name type="scientific">Cryptococcus deneoformans (strain JEC21 / ATCC MYA-565)</name>
    <name type="common">Cryptococcus neoformans var. neoformans serotype D</name>
    <dbReference type="NCBI Taxonomy" id="214684"/>
    <lineage>
        <taxon>Eukaryota</taxon>
        <taxon>Fungi</taxon>
        <taxon>Dikarya</taxon>
        <taxon>Basidiomycota</taxon>
        <taxon>Agaricomycotina</taxon>
        <taxon>Tremellomycetes</taxon>
        <taxon>Tremellales</taxon>
        <taxon>Cryptococcaceae</taxon>
        <taxon>Cryptococcus</taxon>
        <taxon>Cryptococcus neoformans species complex</taxon>
    </lineage>
</organism>
<dbReference type="InParanoid" id="A0A0S2LIT7"/>
<evidence type="ECO:0000313" key="5">
    <source>
        <dbReference type="Proteomes" id="UP000002149"/>
    </source>
</evidence>
<evidence type="ECO:0000313" key="4">
    <source>
        <dbReference type="EMBL" id="ALO60504.1"/>
    </source>
</evidence>
<dbReference type="AlphaFoldDB" id="A0A0S2LIT7"/>